<dbReference type="OMA" id="ANHYESS"/>
<dbReference type="SUPFAM" id="SSF49879">
    <property type="entry name" value="SMAD/FHA domain"/>
    <property type="match status" value="1"/>
</dbReference>
<proteinExistence type="predicted"/>
<dbReference type="InterPro" id="IPR035979">
    <property type="entry name" value="RBD_domain_sf"/>
</dbReference>
<organism evidence="8">
    <name type="scientific">Perkinsus marinus (strain ATCC 50983 / TXsc)</name>
    <dbReference type="NCBI Taxonomy" id="423536"/>
    <lineage>
        <taxon>Eukaryota</taxon>
        <taxon>Sar</taxon>
        <taxon>Alveolata</taxon>
        <taxon>Perkinsozoa</taxon>
        <taxon>Perkinsea</taxon>
        <taxon>Perkinsida</taxon>
        <taxon>Perkinsidae</taxon>
        <taxon>Perkinsus</taxon>
    </lineage>
</organism>
<dbReference type="PROSITE" id="PS50006">
    <property type="entry name" value="FHA_DOMAIN"/>
    <property type="match status" value="1"/>
</dbReference>
<dbReference type="InterPro" id="IPR008984">
    <property type="entry name" value="SMAD_FHA_dom_sf"/>
</dbReference>
<evidence type="ECO:0000256" key="2">
    <source>
        <dbReference type="ARBA" id="ARBA00022884"/>
    </source>
</evidence>
<feature type="compositionally biased region" description="Basic residues" evidence="4">
    <location>
        <begin position="1458"/>
        <end position="1486"/>
    </location>
</feature>
<dbReference type="Pfam" id="PF00498">
    <property type="entry name" value="FHA"/>
    <property type="match status" value="1"/>
</dbReference>
<dbReference type="GO" id="GO:0003723">
    <property type="term" value="F:RNA binding"/>
    <property type="evidence" value="ECO:0007669"/>
    <property type="project" value="UniProtKB-UniRule"/>
</dbReference>
<gene>
    <name evidence="7" type="ORF">Pmar_PMAR001211</name>
</gene>
<dbReference type="GeneID" id="9057612"/>
<evidence type="ECO:0000259" key="6">
    <source>
        <dbReference type="PROSITE" id="PS50102"/>
    </source>
</evidence>
<dbReference type="Gene3D" id="1.10.357.40">
    <property type="entry name" value="YbiA-like"/>
    <property type="match status" value="1"/>
</dbReference>
<feature type="domain" description="RRM" evidence="6">
    <location>
        <begin position="1350"/>
        <end position="1429"/>
    </location>
</feature>
<keyword evidence="1" id="KW-0677">Repeat</keyword>
<accession>C5KT63</accession>
<dbReference type="PANTHER" id="PTHR23236">
    <property type="entry name" value="EUKARYOTIC TRANSLATION INITIATION FACTOR 4B/4H"/>
    <property type="match status" value="1"/>
</dbReference>
<dbReference type="PROSITE" id="PS50102">
    <property type="entry name" value="RRM"/>
    <property type="match status" value="1"/>
</dbReference>
<sequence length="1514" mass="166912">MTSGYSYKLSRWGCVEVWAQKHLANFHMPSISPRRSAATAAAAKPASARGGTSKASGETQDELALDEGRWSLFDAVRHLTTVTEASHHSRVLMAISYSNPDSKPEHLIERFQEGLMKWLQGRQNIKAQRLRDGQEPEPLSHMDEYGAVSGLVLPCSYEVDSGAHQFWILMLLEGSNPALARTAEWAETFAVESPSENSRPKVGILMFSELRTTQLLQGLHFCSMQPLEGTPLRGEDKNALVDAAHEQDKVSSALWIIYRNMLTLVQKASESVSGSPSSVELYNYVMENTGLLPSPEAMAVIDTLADEYILRSAGWRHPNCHHAGGGSLLANGSTIDILTSSLMTPMPFLVTFMNILRSPALHASRIEIALLIGRSMPGRSIALSRRRAIEQPVVAVVSRVGGNSPVTQEDHSGAIVDVPNDPSMPTIVSPGGPPSATVAGNGQLVQRDEAAVEVTREDKWRQRVPFRNPMEMHVLAVQKLASGCAGSWTVGSAPVGGSGRVNLLDEVDWGRVPPTWEGLKPTTLKMAENLTVRQIAILLNAYAKAGMGDRQVFYTLTQHFSARLGSSPKSILGVRPQDVGLVAHACQKVQFKNEFLFTKLRKVVVRMVKQNREISPQTLSLILTGFVKLKFIGDGELLHSLGTAALRVLNQFTIRDSAVLMMTFSQACPLDERSRDVFMQVYQARDRSGQLENIAATVPIMVSLANLATWQPELAMSLLRDDSSVAEAFAAAVSSCAIIHLANGVQALASLAAGGFLPPSVDIKAIFKATSDRLCADLDVKLPQSAIVQLSAAFTKLGGIGWQDIFTRILKDSIGLDLTSAVAVFHGLAGQNMSEKAWIEREILNRLDAVRLKDAQTTCMLLYGLAKLDMAVEAARVCRQVNERILRGLGVQGLSNLVYGMASVWHTCGLSQEEQDAVASVLTMGIDRLSIVGTEDDQQRSSIEIAGQLRVVVQLSMASLAESISMDLLLWIGRLIQWSSCQKPNSVKSSFFHREVATSMRGVILDSFEVSMASTAESTATSGGPPIDTFSGPAFGFLANHYESSVRGFCPGRDETTSFAEFPTAASAINAMREGLDPDVWKKCRLKIVITVLRDKFARHPELADELVATGKRSLLFDCSPDDSQALERQGLPPDEGAFWGCSRDTGSLRGQNQLGRMLSTIRTDIQDSPDTARLLWLHAVMNVVKQDTASPIRLTEVKEGRSVATHNVGNAVCTLGKVETCDVIALHPSTSRHHAMLVYAAGFKNPTDSKWRENALDQVYAIDLHSKFGTFVGEKGDVKIEAFVPRVLGERDQLRLGASTRHYEVKVDHGAALAELKKMEYKLDKEIKDMGGKIDNPLKEVEEERSKSSTVYMGNLSYSSTKEDIEKFFQQEDLRVSGVRLPGGEDKVASRGFAFVEFSRESDMRNAIALLDGATLDSRKIRLKVAEERQSRPRDERRGGGDHSSRRRELSFNDRSRSRRYSRSRSRERRRRRSTSRSRDRRRRSSSWNREHRSRSDRETRQRSPGRTSHRRD</sequence>
<reference evidence="7 8" key="1">
    <citation type="submission" date="2008-07" db="EMBL/GenBank/DDBJ databases">
        <authorList>
            <person name="El-Sayed N."/>
            <person name="Caler E."/>
            <person name="Inman J."/>
            <person name="Amedeo P."/>
            <person name="Hass B."/>
            <person name="Wortman J."/>
        </authorList>
    </citation>
    <scope>NUCLEOTIDE SEQUENCE [LARGE SCALE GENOMIC DNA]</scope>
    <source>
        <strain evidence="8">ATCC 50983 / TXsc</strain>
    </source>
</reference>
<feature type="domain" description="FHA" evidence="5">
    <location>
        <begin position="1214"/>
        <end position="1273"/>
    </location>
</feature>
<dbReference type="Gene3D" id="3.30.70.330">
    <property type="match status" value="1"/>
</dbReference>
<dbReference type="Gene3D" id="2.60.200.20">
    <property type="match status" value="1"/>
</dbReference>
<evidence type="ECO:0000313" key="8">
    <source>
        <dbReference type="Proteomes" id="UP000007800"/>
    </source>
</evidence>
<dbReference type="Proteomes" id="UP000007800">
    <property type="component" value="Unassembled WGS sequence"/>
</dbReference>
<protein>
    <submittedName>
        <fullName evidence="7">RNA and export factor binding protein, putative</fullName>
    </submittedName>
</protein>
<dbReference type="InParanoid" id="C5KT63"/>
<feature type="region of interest" description="Disordered" evidence="4">
    <location>
        <begin position="1426"/>
        <end position="1514"/>
    </location>
</feature>
<dbReference type="PANTHER" id="PTHR23236:SF119">
    <property type="entry name" value="NUCLEAR RNA-BINDING PROTEIN SART-3"/>
    <property type="match status" value="1"/>
</dbReference>
<dbReference type="EMBL" id="GG676168">
    <property type="protein sequence ID" value="EER12413.1"/>
    <property type="molecule type" value="Genomic_DNA"/>
</dbReference>
<feature type="compositionally biased region" description="Basic and acidic residues" evidence="4">
    <location>
        <begin position="1426"/>
        <end position="1457"/>
    </location>
</feature>
<dbReference type="SUPFAM" id="SSF54928">
    <property type="entry name" value="RNA-binding domain, RBD"/>
    <property type="match status" value="1"/>
</dbReference>
<evidence type="ECO:0000256" key="1">
    <source>
        <dbReference type="ARBA" id="ARBA00022737"/>
    </source>
</evidence>
<evidence type="ECO:0000256" key="3">
    <source>
        <dbReference type="PROSITE-ProRule" id="PRU00176"/>
    </source>
</evidence>
<dbReference type="Pfam" id="PF08719">
    <property type="entry name" value="NADAR"/>
    <property type="match status" value="1"/>
</dbReference>
<dbReference type="InterPro" id="IPR037238">
    <property type="entry name" value="YbiA-like_sf"/>
</dbReference>
<evidence type="ECO:0000259" key="5">
    <source>
        <dbReference type="PROSITE" id="PS50006"/>
    </source>
</evidence>
<dbReference type="RefSeq" id="XP_002780618.1">
    <property type="nucleotide sequence ID" value="XM_002780572.1"/>
</dbReference>
<dbReference type="Pfam" id="PF00076">
    <property type="entry name" value="RRM_1"/>
    <property type="match status" value="1"/>
</dbReference>
<dbReference type="SUPFAM" id="SSF143990">
    <property type="entry name" value="YbiA-like"/>
    <property type="match status" value="1"/>
</dbReference>
<dbReference type="SMART" id="SM00360">
    <property type="entry name" value="RRM"/>
    <property type="match status" value="1"/>
</dbReference>
<dbReference type="InterPro" id="IPR012677">
    <property type="entry name" value="Nucleotide-bd_a/b_plait_sf"/>
</dbReference>
<dbReference type="OrthoDB" id="206452at2759"/>
<evidence type="ECO:0000256" key="4">
    <source>
        <dbReference type="SAM" id="MobiDB-lite"/>
    </source>
</evidence>
<name>C5KT63_PERM5</name>
<dbReference type="InterPro" id="IPR012816">
    <property type="entry name" value="NADAR"/>
</dbReference>
<dbReference type="CDD" id="cd15457">
    <property type="entry name" value="NADAR"/>
    <property type="match status" value="1"/>
</dbReference>
<keyword evidence="8" id="KW-1185">Reference proteome</keyword>
<evidence type="ECO:0000313" key="7">
    <source>
        <dbReference type="EMBL" id="EER12413.1"/>
    </source>
</evidence>
<feature type="compositionally biased region" description="Low complexity" evidence="4">
    <location>
        <begin position="37"/>
        <end position="49"/>
    </location>
</feature>
<dbReference type="InterPro" id="IPR000253">
    <property type="entry name" value="FHA_dom"/>
</dbReference>
<keyword evidence="2 3" id="KW-0694">RNA-binding</keyword>
<feature type="compositionally biased region" description="Basic and acidic residues" evidence="4">
    <location>
        <begin position="1490"/>
        <end position="1503"/>
    </location>
</feature>
<dbReference type="InterPro" id="IPR000504">
    <property type="entry name" value="RRM_dom"/>
</dbReference>
<feature type="region of interest" description="Disordered" evidence="4">
    <location>
        <begin position="37"/>
        <end position="61"/>
    </location>
</feature>